<feature type="domain" description="Four-carbon acid sugar kinase nucleotide binding" evidence="8">
    <location>
        <begin position="287"/>
        <end position="444"/>
    </location>
</feature>
<feature type="domain" description="Four-carbon acid sugar kinase N-terminal" evidence="7">
    <location>
        <begin position="9"/>
        <end position="261"/>
    </location>
</feature>
<name>A0AAJ2F171_ACIDE</name>
<keyword evidence="11" id="KW-1185">Reference proteome</keyword>
<sequence>MSTTAPRFGWYADDFTGATDTLAVLARAGLRSMLFMGVPSAEALIAAGPLDAVGIAGAARAMPPEAMRAELAPVGRFFRQIAPNVLHYKVCSTFDSAPHVGNIACAIQTLHPSVENRWVPILGGQPSLGRYCAFSNLFAAAGTGGAVYRIDRHPTMQRHPVTPMAEADLRVHLAQQGLQGITALHYPLYEADALPGSLNTLLGHGATAVPEVSNVSDTPFVPTLLDLTSADQLASVGHLLWQQAQRARLLAVGPSSVAQALIACWDAQVSAPASALAPSPGPVFAWAGSLSPITAAQVQAATSYQRIPVDAHRLAHDIAYAQATQRAICAGLQQGHHVLAYTGPTDGASAPSGGASAAVAPASAALVARVVQAQADNGTPLGRIGIAGGDTSSHAVQALQLWGLSYQTTVCPGVTLSRAYSADPSRDGLELMLKGGQMGGTDLFERLLGAG</sequence>
<evidence type="ECO:0000256" key="6">
    <source>
        <dbReference type="ARBA" id="ARBA00023277"/>
    </source>
</evidence>
<keyword evidence="6" id="KW-0119">Carbohydrate metabolism</keyword>
<dbReference type="Gene3D" id="3.40.50.10840">
    <property type="entry name" value="Putative sugar-binding, N-terminal domain"/>
    <property type="match status" value="1"/>
</dbReference>
<dbReference type="GO" id="GO:0016301">
    <property type="term" value="F:kinase activity"/>
    <property type="evidence" value="ECO:0007669"/>
    <property type="project" value="UniProtKB-KW"/>
</dbReference>
<evidence type="ECO:0000256" key="5">
    <source>
        <dbReference type="ARBA" id="ARBA00022840"/>
    </source>
</evidence>
<accession>A0AAJ2F171</accession>
<dbReference type="InterPro" id="IPR037051">
    <property type="entry name" value="4-carb_acid_sugar_kinase_N_sf"/>
</dbReference>
<gene>
    <name evidence="9" type="ORF">J2W88_002257</name>
    <name evidence="10" type="ORF">J2W93_003143</name>
</gene>
<dbReference type="InterPro" id="IPR042213">
    <property type="entry name" value="NBD_C_sf"/>
</dbReference>
<dbReference type="SUPFAM" id="SSF142764">
    <property type="entry name" value="YgbK-like"/>
    <property type="match status" value="1"/>
</dbReference>
<dbReference type="AlphaFoldDB" id="A0AAJ2F171"/>
<evidence type="ECO:0000313" key="11">
    <source>
        <dbReference type="Proteomes" id="UP001249076"/>
    </source>
</evidence>
<dbReference type="Pfam" id="PF07005">
    <property type="entry name" value="SBD_N"/>
    <property type="match status" value="1"/>
</dbReference>
<dbReference type="InterPro" id="IPR010737">
    <property type="entry name" value="4-carb_acid_sugar_kinase_N"/>
</dbReference>
<comment type="similarity">
    <text evidence="1">Belongs to the four-carbon acid sugar kinase family.</text>
</comment>
<dbReference type="GO" id="GO:0005524">
    <property type="term" value="F:ATP binding"/>
    <property type="evidence" value="ECO:0007669"/>
    <property type="project" value="UniProtKB-KW"/>
</dbReference>
<evidence type="ECO:0000256" key="2">
    <source>
        <dbReference type="ARBA" id="ARBA00022679"/>
    </source>
</evidence>
<organism evidence="9 12">
    <name type="scientific">Acidovorax delafieldii</name>
    <name type="common">Pseudomonas delafieldii</name>
    <dbReference type="NCBI Taxonomy" id="47920"/>
    <lineage>
        <taxon>Bacteria</taxon>
        <taxon>Pseudomonadati</taxon>
        <taxon>Pseudomonadota</taxon>
        <taxon>Betaproteobacteria</taxon>
        <taxon>Burkholderiales</taxon>
        <taxon>Comamonadaceae</taxon>
        <taxon>Acidovorax</taxon>
    </lineage>
</organism>
<evidence type="ECO:0000256" key="3">
    <source>
        <dbReference type="ARBA" id="ARBA00022741"/>
    </source>
</evidence>
<evidence type="ECO:0000313" key="10">
    <source>
        <dbReference type="EMBL" id="MDR6838302.1"/>
    </source>
</evidence>
<evidence type="ECO:0000256" key="1">
    <source>
        <dbReference type="ARBA" id="ARBA00005715"/>
    </source>
</evidence>
<proteinExistence type="inferred from homology"/>
<reference evidence="9 11" key="1">
    <citation type="submission" date="2023-07" db="EMBL/GenBank/DDBJ databases">
        <title>Sorghum-associated microbial communities from plants grown in Nebraska, USA.</title>
        <authorList>
            <person name="Schachtman D."/>
        </authorList>
    </citation>
    <scope>NUCLEOTIDE SEQUENCE</scope>
    <source>
        <strain evidence="10 11">BE105</strain>
        <strain evidence="9">BE69</strain>
    </source>
</reference>
<evidence type="ECO:0000259" key="8">
    <source>
        <dbReference type="Pfam" id="PF17042"/>
    </source>
</evidence>
<dbReference type="InterPro" id="IPR031475">
    <property type="entry name" value="NBD_C"/>
</dbReference>
<dbReference type="Gene3D" id="3.40.980.20">
    <property type="entry name" value="Four-carbon acid sugar kinase, nucleotide binding domain"/>
    <property type="match status" value="1"/>
</dbReference>
<dbReference type="EMBL" id="JAVDTL010000003">
    <property type="protein sequence ID" value="MDR6766982.1"/>
    <property type="molecule type" value="Genomic_DNA"/>
</dbReference>
<dbReference type="RefSeq" id="WP_209819584.1">
    <property type="nucleotide sequence ID" value="NZ_JAVDTL010000003.1"/>
</dbReference>
<evidence type="ECO:0000313" key="12">
    <source>
        <dbReference type="Proteomes" id="UP001253458"/>
    </source>
</evidence>
<dbReference type="Proteomes" id="UP001253458">
    <property type="component" value="Unassembled WGS sequence"/>
</dbReference>
<dbReference type="Proteomes" id="UP001249076">
    <property type="component" value="Unassembled WGS sequence"/>
</dbReference>
<dbReference type="Pfam" id="PF17042">
    <property type="entry name" value="NBD_C"/>
    <property type="match status" value="1"/>
</dbReference>
<evidence type="ECO:0000313" key="9">
    <source>
        <dbReference type="EMBL" id="MDR6766982.1"/>
    </source>
</evidence>
<keyword evidence="5" id="KW-0067">ATP-binding</keyword>
<keyword evidence="3" id="KW-0547">Nucleotide-binding</keyword>
<keyword evidence="4" id="KW-0418">Kinase</keyword>
<protein>
    <submittedName>
        <fullName evidence="9">Uncharacterized protein YgbK (DUF1537 family)</fullName>
    </submittedName>
</protein>
<evidence type="ECO:0000259" key="7">
    <source>
        <dbReference type="Pfam" id="PF07005"/>
    </source>
</evidence>
<evidence type="ECO:0000256" key="4">
    <source>
        <dbReference type="ARBA" id="ARBA00022777"/>
    </source>
</evidence>
<comment type="caution">
    <text evidence="9">The sequence shown here is derived from an EMBL/GenBank/DDBJ whole genome shotgun (WGS) entry which is preliminary data.</text>
</comment>
<dbReference type="EMBL" id="JAVDTS010000004">
    <property type="protein sequence ID" value="MDR6838302.1"/>
    <property type="molecule type" value="Genomic_DNA"/>
</dbReference>
<keyword evidence="2" id="KW-0808">Transferase</keyword>